<dbReference type="Gene3D" id="1.50.10.10">
    <property type="match status" value="1"/>
</dbReference>
<protein>
    <submittedName>
        <fullName evidence="6">Uncharacterized protein</fullName>
    </submittedName>
</protein>
<dbReference type="Pfam" id="PF03632">
    <property type="entry name" value="Glyco_hydro_65m"/>
    <property type="match status" value="1"/>
</dbReference>
<sequence>MKCPSCKEKDLVMSERQGIEIDYCPECRGVWLDRGEDIHFESRNFLLEKSNNNFDPAWQLQTHSTENYNAPTLSNGGIGLVLSEELMKTQKVILANVYDKEFEGGVSRVVAGFEFLNLRFIVDGKLVTQKDVKNWRQELNMRTGMFTTSFDVSEKMRVVHTFFALRHLPYMGLATVNIKSNQPVKLVVQTMMGVQDGELKNVKSEYRVLLDGEIKLPLFQSTGKSRLGKHEISAATAFLFEEAKSPLLSQVSFGKEGEACQFEKSLAIGEDYSFALAGGISTTKNVSDPKSEAERFAIYCLKQGKKVLIDGHLSAWERLWENDIMIEGDLESQQAVRFALFNLYSFSRENSRLSISPMGLSSQGYNGHVFWDTELWMFPPLLVLNHGIAESLLDYRFDRLQKAKEKAQAFGFLGAMFPWESDDSGEEATPTWALTGTFEHHITADVGVAFWNYYRVTKNKQWLREKGFPVLKEVADFWASRTTKNSDGTYSINNVVGADEYAQNVDDNAFTNGSAKVCLESASKAAKELGEIINPKWLDVAKKMKFHFNKEGIMLEHRTYNGEKIKQGDVNLLAYPLGITTNKVQIMKELKYYESKMDEEWGPAMGHSILSVIYSGMGEKEEAFRLFKKSYIPNSRPPFGVLSESPKSNNPYFATGAGGMLQAVLFGFGGLKITDAGIVQGTPCLPKSWKKLVLKGIGISNKTIVIE</sequence>
<dbReference type="GO" id="GO:0005975">
    <property type="term" value="P:carbohydrate metabolic process"/>
    <property type="evidence" value="ECO:0007669"/>
    <property type="project" value="InterPro"/>
</dbReference>
<gene>
    <name evidence="6" type="ORF">CHS0354_000825</name>
</gene>
<dbReference type="EMBL" id="JAEAOA010000085">
    <property type="protein sequence ID" value="KAK3605156.1"/>
    <property type="molecule type" value="Genomic_DNA"/>
</dbReference>
<dbReference type="Pfam" id="PF13453">
    <property type="entry name" value="Zn_ribbon_TFIIB"/>
    <property type="match status" value="1"/>
</dbReference>
<name>A0AAE0T7M2_9BIVA</name>
<dbReference type="PANTHER" id="PTHR11051:SF8">
    <property type="entry name" value="PROTEIN-GLUCOSYLGALACTOSYLHYDROXYLYSINE GLUCOSIDASE"/>
    <property type="match status" value="1"/>
</dbReference>
<organism evidence="6 7">
    <name type="scientific">Potamilus streckersoni</name>
    <dbReference type="NCBI Taxonomy" id="2493646"/>
    <lineage>
        <taxon>Eukaryota</taxon>
        <taxon>Metazoa</taxon>
        <taxon>Spiralia</taxon>
        <taxon>Lophotrochozoa</taxon>
        <taxon>Mollusca</taxon>
        <taxon>Bivalvia</taxon>
        <taxon>Autobranchia</taxon>
        <taxon>Heteroconchia</taxon>
        <taxon>Palaeoheterodonta</taxon>
        <taxon>Unionida</taxon>
        <taxon>Unionoidea</taxon>
        <taxon>Unionidae</taxon>
        <taxon>Ambleminae</taxon>
        <taxon>Lampsilini</taxon>
        <taxon>Potamilus</taxon>
    </lineage>
</organism>
<dbReference type="Pfam" id="PF03636">
    <property type="entry name" value="Glyco_hydro_65N"/>
    <property type="match status" value="1"/>
</dbReference>
<dbReference type="InterPro" id="IPR008928">
    <property type="entry name" value="6-hairpin_glycosidase_sf"/>
</dbReference>
<evidence type="ECO:0000259" key="4">
    <source>
        <dbReference type="Pfam" id="PF03636"/>
    </source>
</evidence>
<dbReference type="Proteomes" id="UP001195483">
    <property type="component" value="Unassembled WGS sequence"/>
</dbReference>
<evidence type="ECO:0000313" key="7">
    <source>
        <dbReference type="Proteomes" id="UP001195483"/>
    </source>
</evidence>
<feature type="domain" description="Transcription factor zinc-finger" evidence="5">
    <location>
        <begin position="2"/>
        <end position="36"/>
    </location>
</feature>
<comment type="caution">
    <text evidence="6">The sequence shown here is derived from an EMBL/GenBank/DDBJ whole genome shotgun (WGS) entry which is preliminary data.</text>
</comment>
<dbReference type="GO" id="GO:0004555">
    <property type="term" value="F:alpha,alpha-trehalase activity"/>
    <property type="evidence" value="ECO:0007669"/>
    <property type="project" value="UniProtKB-EC"/>
</dbReference>
<dbReference type="PANTHER" id="PTHR11051">
    <property type="entry name" value="GLYCOSYL HYDROLASE-RELATED"/>
    <property type="match status" value="1"/>
</dbReference>
<reference evidence="6" key="2">
    <citation type="journal article" date="2021" name="Genome Biol. Evol.">
        <title>Developing a high-quality reference genome for a parasitic bivalve with doubly uniparental inheritance (Bivalvia: Unionida).</title>
        <authorList>
            <person name="Smith C.H."/>
        </authorList>
    </citation>
    <scope>NUCLEOTIDE SEQUENCE</scope>
    <source>
        <strain evidence="6">CHS0354</strain>
        <tissue evidence="6">Mantle</tissue>
    </source>
</reference>
<evidence type="ECO:0000256" key="2">
    <source>
        <dbReference type="ARBA" id="ARBA00006768"/>
    </source>
</evidence>
<reference evidence="6" key="1">
    <citation type="journal article" date="2021" name="Genome Biol. Evol.">
        <title>A High-Quality Reference Genome for a Parasitic Bivalve with Doubly Uniparental Inheritance (Bivalvia: Unionida).</title>
        <authorList>
            <person name="Smith C.H."/>
        </authorList>
    </citation>
    <scope>NUCLEOTIDE SEQUENCE</scope>
    <source>
        <strain evidence="6">CHS0354</strain>
    </source>
</reference>
<dbReference type="InterPro" id="IPR005195">
    <property type="entry name" value="Glyco_hydro_65_M"/>
</dbReference>
<dbReference type="AlphaFoldDB" id="A0AAE0T7M2"/>
<dbReference type="InterPro" id="IPR005196">
    <property type="entry name" value="Glyco_hydro_65_N"/>
</dbReference>
<accession>A0AAE0T7M2</accession>
<dbReference type="SUPFAM" id="SSF48208">
    <property type="entry name" value="Six-hairpin glycosidases"/>
    <property type="match status" value="1"/>
</dbReference>
<dbReference type="InterPro" id="IPR027392">
    <property type="entry name" value="TF_Znf"/>
</dbReference>
<reference evidence="6" key="3">
    <citation type="submission" date="2023-05" db="EMBL/GenBank/DDBJ databases">
        <authorList>
            <person name="Smith C.H."/>
        </authorList>
    </citation>
    <scope>NUCLEOTIDE SEQUENCE</scope>
    <source>
        <strain evidence="6">CHS0354</strain>
        <tissue evidence="6">Mantle</tissue>
    </source>
</reference>
<dbReference type="InterPro" id="IPR012341">
    <property type="entry name" value="6hp_glycosidase-like_sf"/>
</dbReference>
<dbReference type="InterPro" id="IPR037018">
    <property type="entry name" value="GH65_N"/>
</dbReference>
<feature type="domain" description="Glycoside hydrolase family 65 central catalytic" evidence="3">
    <location>
        <begin position="337"/>
        <end position="561"/>
    </location>
</feature>
<comment type="similarity">
    <text evidence="2">Belongs to the glycosyl hydrolase 65 family.</text>
</comment>
<feature type="domain" description="Glycoside hydrolase family 65 N-terminal" evidence="4">
    <location>
        <begin position="70"/>
        <end position="240"/>
    </location>
</feature>
<evidence type="ECO:0000256" key="1">
    <source>
        <dbReference type="ARBA" id="ARBA00001576"/>
    </source>
</evidence>
<evidence type="ECO:0000313" key="6">
    <source>
        <dbReference type="EMBL" id="KAK3605156.1"/>
    </source>
</evidence>
<evidence type="ECO:0000259" key="3">
    <source>
        <dbReference type="Pfam" id="PF03632"/>
    </source>
</evidence>
<keyword evidence="7" id="KW-1185">Reference proteome</keyword>
<comment type="catalytic activity">
    <reaction evidence="1">
        <text>alpha,alpha-trehalose + H2O = alpha-D-glucose + beta-D-glucose</text>
        <dbReference type="Rhea" id="RHEA:32675"/>
        <dbReference type="ChEBI" id="CHEBI:15377"/>
        <dbReference type="ChEBI" id="CHEBI:15903"/>
        <dbReference type="ChEBI" id="CHEBI:16551"/>
        <dbReference type="ChEBI" id="CHEBI:17925"/>
        <dbReference type="EC" id="3.2.1.28"/>
    </reaction>
</comment>
<evidence type="ECO:0000259" key="5">
    <source>
        <dbReference type="Pfam" id="PF13453"/>
    </source>
</evidence>
<dbReference type="Gene3D" id="2.70.98.40">
    <property type="entry name" value="Glycoside hydrolase, family 65, N-terminal domain"/>
    <property type="match status" value="1"/>
</dbReference>
<proteinExistence type="inferred from homology"/>